<sequence>MHYDAESFKTANETIIRESSRSDLEARLELKINKIRKEFAQVEKLITSYDPSLLASMVSLFDMSKPVIAREILDARNLLLEAQIALGAGSSSISRLDQQFEMQYLNALAQELEKYQALLLGQNSFIPQKPVA</sequence>
<name>A0A919E7I4_9PROT</name>
<reference evidence="1" key="2">
    <citation type="submission" date="2020-09" db="EMBL/GenBank/DDBJ databases">
        <authorList>
            <person name="Sun Q."/>
            <person name="Kim S."/>
        </authorList>
    </citation>
    <scope>NUCLEOTIDE SEQUENCE</scope>
    <source>
        <strain evidence="1">KCTC 42590</strain>
    </source>
</reference>
<evidence type="ECO:0000313" key="2">
    <source>
        <dbReference type="Proteomes" id="UP000630923"/>
    </source>
</evidence>
<reference evidence="1" key="1">
    <citation type="journal article" date="2014" name="Int. J. Syst. Evol. Microbiol.">
        <title>Complete genome sequence of Corynebacterium casei LMG S-19264T (=DSM 44701T), isolated from a smear-ripened cheese.</title>
        <authorList>
            <consortium name="US DOE Joint Genome Institute (JGI-PGF)"/>
            <person name="Walter F."/>
            <person name="Albersmeier A."/>
            <person name="Kalinowski J."/>
            <person name="Ruckert C."/>
        </authorList>
    </citation>
    <scope>NUCLEOTIDE SEQUENCE</scope>
    <source>
        <strain evidence="1">KCTC 42590</strain>
    </source>
</reference>
<dbReference type="RefSeq" id="WP_191251143.1">
    <property type="nucleotide sequence ID" value="NZ_BNCI01000001.1"/>
</dbReference>
<dbReference type="Proteomes" id="UP000630923">
    <property type="component" value="Unassembled WGS sequence"/>
</dbReference>
<comment type="caution">
    <text evidence="1">The sequence shown here is derived from an EMBL/GenBank/DDBJ whole genome shotgun (WGS) entry which is preliminary data.</text>
</comment>
<protein>
    <submittedName>
        <fullName evidence="1">Uncharacterized protein</fullName>
    </submittedName>
</protein>
<keyword evidence="2" id="KW-1185">Reference proteome</keyword>
<gene>
    <name evidence="1" type="ORF">GCM10017044_13620</name>
</gene>
<organism evidence="1 2">
    <name type="scientific">Kordiimonas sediminis</name>
    <dbReference type="NCBI Taxonomy" id="1735581"/>
    <lineage>
        <taxon>Bacteria</taxon>
        <taxon>Pseudomonadati</taxon>
        <taxon>Pseudomonadota</taxon>
        <taxon>Alphaproteobacteria</taxon>
        <taxon>Kordiimonadales</taxon>
        <taxon>Kordiimonadaceae</taxon>
        <taxon>Kordiimonas</taxon>
    </lineage>
</organism>
<proteinExistence type="predicted"/>
<accession>A0A919E7I4</accession>
<dbReference type="EMBL" id="BNCI01000001">
    <property type="protein sequence ID" value="GHF20109.1"/>
    <property type="molecule type" value="Genomic_DNA"/>
</dbReference>
<evidence type="ECO:0000313" key="1">
    <source>
        <dbReference type="EMBL" id="GHF20109.1"/>
    </source>
</evidence>
<dbReference type="AlphaFoldDB" id="A0A919E7I4"/>